<evidence type="ECO:0000256" key="1">
    <source>
        <dbReference type="SAM" id="Phobius"/>
    </source>
</evidence>
<dbReference type="Proteomes" id="UP000593892">
    <property type="component" value="Chromosome"/>
</dbReference>
<name>A0A7S7SNI5_PALFE</name>
<organism evidence="2 3">
    <name type="scientific">Paludibaculum fermentans</name>
    <dbReference type="NCBI Taxonomy" id="1473598"/>
    <lineage>
        <taxon>Bacteria</taxon>
        <taxon>Pseudomonadati</taxon>
        <taxon>Acidobacteriota</taxon>
        <taxon>Terriglobia</taxon>
        <taxon>Bryobacterales</taxon>
        <taxon>Bryobacteraceae</taxon>
        <taxon>Paludibaculum</taxon>
    </lineage>
</organism>
<keyword evidence="1" id="KW-0472">Membrane</keyword>
<feature type="transmembrane region" description="Helical" evidence="1">
    <location>
        <begin position="108"/>
        <end position="130"/>
    </location>
</feature>
<keyword evidence="3" id="KW-1185">Reference proteome</keyword>
<feature type="transmembrane region" description="Helical" evidence="1">
    <location>
        <begin position="82"/>
        <end position="102"/>
    </location>
</feature>
<dbReference type="RefSeq" id="WP_194453163.1">
    <property type="nucleotide sequence ID" value="NZ_CP063849.1"/>
</dbReference>
<evidence type="ECO:0000313" key="3">
    <source>
        <dbReference type="Proteomes" id="UP000593892"/>
    </source>
</evidence>
<proteinExistence type="predicted"/>
<dbReference type="KEGG" id="pfer:IRI77_16645"/>
<gene>
    <name evidence="2" type="ORF">IRI77_16645</name>
</gene>
<evidence type="ECO:0000313" key="2">
    <source>
        <dbReference type="EMBL" id="QOY91509.1"/>
    </source>
</evidence>
<reference evidence="2 3" key="1">
    <citation type="submission" date="2020-10" db="EMBL/GenBank/DDBJ databases">
        <title>Complete genome sequence of Paludibaculum fermentans P105T, a facultatively anaerobic acidobacterium capable of dissimilatory Fe(III) reduction.</title>
        <authorList>
            <person name="Dedysh S.N."/>
            <person name="Beletsky A.V."/>
            <person name="Kulichevskaya I.S."/>
            <person name="Mardanov A.V."/>
            <person name="Ravin N.V."/>
        </authorList>
    </citation>
    <scope>NUCLEOTIDE SEQUENCE [LARGE SCALE GENOMIC DNA]</scope>
    <source>
        <strain evidence="2 3">P105</strain>
    </source>
</reference>
<sequence length="148" mass="16535">MRFLAYTGTLDFDDGVDPAMLAAHLTECLRAAGACSVRAGPGIVGFSGGFYRVLPWHMLVPFERGEVIVDESTHEVRYRLSVAHVAIAITLMMAWMGVTAWQPMKHSLILLFIVPIGWLWLFVPNVLFGARRFEEFLRRAIDSAPAKT</sequence>
<keyword evidence="1" id="KW-0812">Transmembrane</keyword>
<keyword evidence="1" id="KW-1133">Transmembrane helix</keyword>
<dbReference type="EMBL" id="CP063849">
    <property type="protein sequence ID" value="QOY91509.1"/>
    <property type="molecule type" value="Genomic_DNA"/>
</dbReference>
<protein>
    <submittedName>
        <fullName evidence="2">Uncharacterized protein</fullName>
    </submittedName>
</protein>
<dbReference type="AlphaFoldDB" id="A0A7S7SNI5"/>
<accession>A0A7S7SNI5</accession>